<dbReference type="PANTHER" id="PTHR10536">
    <property type="entry name" value="DNA PRIMASE SMALL SUBUNIT"/>
    <property type="match status" value="1"/>
</dbReference>
<dbReference type="SUPFAM" id="SSF56747">
    <property type="entry name" value="Prim-pol domain"/>
    <property type="match status" value="1"/>
</dbReference>
<dbReference type="GO" id="GO:0006269">
    <property type="term" value="P:DNA replication, synthesis of primer"/>
    <property type="evidence" value="ECO:0007669"/>
    <property type="project" value="UniProtKB-KW"/>
</dbReference>
<feature type="region of interest" description="Disordered" evidence="10">
    <location>
        <begin position="1"/>
        <end position="112"/>
    </location>
</feature>
<keyword evidence="5" id="KW-0548">Nucleotidyltransferase</keyword>
<dbReference type="InterPro" id="IPR014052">
    <property type="entry name" value="DNA_primase_ssu_euk/arc"/>
</dbReference>
<keyword evidence="8" id="KW-0804">Transcription</keyword>
<evidence type="ECO:0000256" key="3">
    <source>
        <dbReference type="ARBA" id="ARBA00022515"/>
    </source>
</evidence>
<comment type="caution">
    <text evidence="11">The sequence shown here is derived from an EMBL/GenBank/DDBJ whole genome shotgun (WGS) entry which is preliminary data.</text>
</comment>
<gene>
    <name evidence="11" type="ORF">DNG_07896</name>
</gene>
<dbReference type="GO" id="GO:0003899">
    <property type="term" value="F:DNA-directed RNA polymerase activity"/>
    <property type="evidence" value="ECO:0007669"/>
    <property type="project" value="InterPro"/>
</dbReference>
<dbReference type="CDD" id="cd04860">
    <property type="entry name" value="AE_Prim_S"/>
    <property type="match status" value="1"/>
</dbReference>
<dbReference type="Pfam" id="PF01896">
    <property type="entry name" value="DNA_primase_S"/>
    <property type="match status" value="1"/>
</dbReference>
<dbReference type="AlphaFoldDB" id="A0AAE8N451"/>
<dbReference type="NCBIfam" id="TIGR00335">
    <property type="entry name" value="primase_sml"/>
    <property type="match status" value="1"/>
</dbReference>
<dbReference type="Gene3D" id="3.90.920.10">
    <property type="entry name" value="DNA primase, PRIM domain"/>
    <property type="match status" value="1"/>
</dbReference>
<evidence type="ECO:0000256" key="10">
    <source>
        <dbReference type="SAM" id="MobiDB-lite"/>
    </source>
</evidence>
<evidence type="ECO:0000256" key="7">
    <source>
        <dbReference type="ARBA" id="ARBA00022723"/>
    </source>
</evidence>
<dbReference type="Proteomes" id="UP001187682">
    <property type="component" value="Unassembled WGS sequence"/>
</dbReference>
<evidence type="ECO:0000256" key="2">
    <source>
        <dbReference type="ARBA" id="ARBA00022478"/>
    </source>
</evidence>
<evidence type="ECO:0000256" key="6">
    <source>
        <dbReference type="ARBA" id="ARBA00022705"/>
    </source>
</evidence>
<evidence type="ECO:0000313" key="11">
    <source>
        <dbReference type="EMBL" id="SPO05209.1"/>
    </source>
</evidence>
<keyword evidence="12" id="KW-1185">Reference proteome</keyword>
<evidence type="ECO:0000256" key="8">
    <source>
        <dbReference type="ARBA" id="ARBA00023163"/>
    </source>
</evidence>
<dbReference type="EC" id="2.7.7.-" evidence="9"/>
<accession>A0AAE8N451</accession>
<keyword evidence="7" id="KW-0479">Metal-binding</keyword>
<dbReference type="EMBL" id="ONZQ02000012">
    <property type="protein sequence ID" value="SPO05209.1"/>
    <property type="molecule type" value="Genomic_DNA"/>
</dbReference>
<evidence type="ECO:0000256" key="4">
    <source>
        <dbReference type="ARBA" id="ARBA00022679"/>
    </source>
</evidence>
<keyword evidence="2 9" id="KW-0240">DNA-directed RNA polymerase</keyword>
<evidence type="ECO:0000256" key="1">
    <source>
        <dbReference type="ARBA" id="ARBA00009762"/>
    </source>
</evidence>
<evidence type="ECO:0000256" key="9">
    <source>
        <dbReference type="RuleBase" id="RU003514"/>
    </source>
</evidence>
<evidence type="ECO:0000256" key="5">
    <source>
        <dbReference type="ARBA" id="ARBA00022695"/>
    </source>
</evidence>
<name>A0AAE8N451_9PEZI</name>
<keyword evidence="3 9" id="KW-0639">Primosome</keyword>
<comment type="similarity">
    <text evidence="1 9">Belongs to the eukaryotic-type primase small subunit family.</text>
</comment>
<dbReference type="GO" id="GO:0046872">
    <property type="term" value="F:metal ion binding"/>
    <property type="evidence" value="ECO:0007669"/>
    <property type="project" value="UniProtKB-KW"/>
</dbReference>
<dbReference type="FunFam" id="3.90.920.10:FF:000002">
    <property type="entry name" value="DNA primase"/>
    <property type="match status" value="1"/>
</dbReference>
<reference evidence="11" key="1">
    <citation type="submission" date="2018-03" db="EMBL/GenBank/DDBJ databases">
        <authorList>
            <person name="Guldener U."/>
        </authorList>
    </citation>
    <scope>NUCLEOTIDE SEQUENCE</scope>
</reference>
<dbReference type="GO" id="GO:0005658">
    <property type="term" value="C:alpha DNA polymerase:primase complex"/>
    <property type="evidence" value="ECO:0007669"/>
    <property type="project" value="UniProtKB-ARBA"/>
</dbReference>
<keyword evidence="4 9" id="KW-0808">Transferase</keyword>
<feature type="compositionally biased region" description="Acidic residues" evidence="10">
    <location>
        <begin position="79"/>
        <end position="88"/>
    </location>
</feature>
<protein>
    <recommendedName>
        <fullName evidence="9">DNA primase</fullName>
        <ecNumber evidence="9">2.7.7.-</ecNumber>
    </recommendedName>
</protein>
<feature type="compositionally biased region" description="Basic and acidic residues" evidence="10">
    <location>
        <begin position="30"/>
        <end position="39"/>
    </location>
</feature>
<proteinExistence type="inferred from homology"/>
<keyword evidence="6 9" id="KW-0235">DNA replication</keyword>
<organism evidence="11 12">
    <name type="scientific">Cephalotrichum gorgonifer</name>
    <dbReference type="NCBI Taxonomy" id="2041049"/>
    <lineage>
        <taxon>Eukaryota</taxon>
        <taxon>Fungi</taxon>
        <taxon>Dikarya</taxon>
        <taxon>Ascomycota</taxon>
        <taxon>Pezizomycotina</taxon>
        <taxon>Sordariomycetes</taxon>
        <taxon>Hypocreomycetidae</taxon>
        <taxon>Microascales</taxon>
        <taxon>Microascaceae</taxon>
        <taxon>Cephalotrichum</taxon>
    </lineage>
</organism>
<sequence length="535" mass="61121">MAEDKPESMPPNGTPSQGVAPEEDVQMEDVPEKEAKVEEVEFATDSEDDFDAEEPAKGIKLEEDVAPENTAKETKLEDLFDSDDEDGGIDTPQSSDEDSANPASTDEVQRKATDPEILRAFYQRLFPWKHLFQWLNHSPVATTDFTHREFAFTLENDAYLRYQSFTTAELFKKDVVNIIPTRFEIGPVYSTNPRDRKSFRNHTSFKPLAKELCFDIDLTDYDDIRTCCDKANICRKCWTFATMAIEVVDLALRQDFGFKHIMWVYSGRRGVHAWVCDRAARNMTDQQRKAVIGYLDVIKGGSQSGKKVNLPRPLHRHLKRSIGILKPYFAENILRDQDPWGTSERAEKLLQLLPNRALVDSLKAEWESSPDRSSAQRWSDIRKVNLAAANKRAGATRKTEDKIREAMEDIMLEYTYPRLDVNVSKTLNHLLKSPFVIHPGTGRVCVPIDLGKLDEFNPLGVPTIHEVLREIDEWKGEEEGGASQDSGNGRGVADWEKTSLKPYIEMFRSFVAGLLKDEMSMKVKRERDEDEKMEF</sequence>
<dbReference type="InterPro" id="IPR002755">
    <property type="entry name" value="DNA_primase_S"/>
</dbReference>
<feature type="compositionally biased region" description="Basic and acidic residues" evidence="10">
    <location>
        <begin position="54"/>
        <end position="63"/>
    </location>
</feature>
<evidence type="ECO:0000313" key="12">
    <source>
        <dbReference type="Proteomes" id="UP001187682"/>
    </source>
</evidence>
<feature type="compositionally biased region" description="Acidic residues" evidence="10">
    <location>
        <begin position="40"/>
        <end position="53"/>
    </location>
</feature>